<dbReference type="Pfam" id="PF19721">
    <property type="entry name" value="DUF6215"/>
    <property type="match status" value="1"/>
</dbReference>
<keyword evidence="1" id="KW-1133">Transmembrane helix</keyword>
<gene>
    <name evidence="2" type="ORF">AQJ64_34005</name>
</gene>
<evidence type="ECO:0000313" key="3">
    <source>
        <dbReference type="Proteomes" id="UP000052982"/>
    </source>
</evidence>
<dbReference type="EMBL" id="LMWW01000060">
    <property type="protein sequence ID" value="KUN77535.1"/>
    <property type="molecule type" value="Genomic_DNA"/>
</dbReference>
<keyword evidence="3" id="KW-1185">Reference proteome</keyword>
<dbReference type="Proteomes" id="UP000052982">
    <property type="component" value="Unassembled WGS sequence"/>
</dbReference>
<organism evidence="2 3">
    <name type="scientific">Streptomyces griseoruber</name>
    <dbReference type="NCBI Taxonomy" id="1943"/>
    <lineage>
        <taxon>Bacteria</taxon>
        <taxon>Bacillati</taxon>
        <taxon>Actinomycetota</taxon>
        <taxon>Actinomycetes</taxon>
        <taxon>Kitasatosporales</taxon>
        <taxon>Streptomycetaceae</taxon>
        <taxon>Streptomyces</taxon>
    </lineage>
</organism>
<reference evidence="2 3" key="1">
    <citation type="submission" date="2015-10" db="EMBL/GenBank/DDBJ databases">
        <title>Draft genome sequence of Streptomyces griseoruber DSM 40281, type strain for the species Streptomyces griseoruber.</title>
        <authorList>
            <person name="Ruckert C."/>
            <person name="Winkler A."/>
            <person name="Kalinowski J."/>
            <person name="Kampfer P."/>
            <person name="Glaeser S."/>
        </authorList>
    </citation>
    <scope>NUCLEOTIDE SEQUENCE [LARGE SCALE GENOMIC DNA]</scope>
    <source>
        <strain evidence="2 3">DSM 40281</strain>
    </source>
</reference>
<proteinExistence type="predicted"/>
<accession>A0A124I1J9</accession>
<dbReference type="InterPro" id="IPR046187">
    <property type="entry name" value="DUF6215"/>
</dbReference>
<feature type="transmembrane region" description="Helical" evidence="1">
    <location>
        <begin position="17"/>
        <end position="36"/>
    </location>
</feature>
<sequence length="246" mass="25704">MTEEAGRVTAAERGPNAWVQVISAFVVVAALAGGLWKYQKDNGTQGSGAAVPAGPISCSSATPTGVPTMVRAGVRYVSANRLCQALNRPDLAALLGTPGERALSYGGDDDSVTLGGSDVPAPEMNVTLPTYSVQLSASFDHFAVKDMADLLGGDAHERTFLGRPAVLYSDRTYAFFFGIRPAEGSASSAPSHPTRRLVVARDPKDGGGSYDIALWRQDSERPDDAVLLRLAARILPTLPGWGGSGS</sequence>
<evidence type="ECO:0000313" key="2">
    <source>
        <dbReference type="EMBL" id="KUN77535.1"/>
    </source>
</evidence>
<comment type="caution">
    <text evidence="2">The sequence shown here is derived from an EMBL/GenBank/DDBJ whole genome shotgun (WGS) entry which is preliminary data.</text>
</comment>
<dbReference type="RefSeq" id="WP_055638417.1">
    <property type="nucleotide sequence ID" value="NZ_JBIRRP010000006.1"/>
</dbReference>
<name>A0A124I1J9_9ACTN</name>
<keyword evidence="1" id="KW-0812">Transmembrane</keyword>
<protein>
    <submittedName>
        <fullName evidence="2">Uncharacterized protein</fullName>
    </submittedName>
</protein>
<keyword evidence="1" id="KW-0472">Membrane</keyword>
<dbReference type="AlphaFoldDB" id="A0A124I1J9"/>
<evidence type="ECO:0000256" key="1">
    <source>
        <dbReference type="SAM" id="Phobius"/>
    </source>
</evidence>
<dbReference type="OrthoDB" id="3872863at2"/>